<keyword evidence="7" id="KW-1185">Reference proteome</keyword>
<feature type="coiled-coil region" evidence="1">
    <location>
        <begin position="66"/>
        <end position="97"/>
    </location>
</feature>
<dbReference type="Pfam" id="PF13921">
    <property type="entry name" value="Myb_DNA-bind_6"/>
    <property type="match status" value="1"/>
</dbReference>
<feature type="region of interest" description="Disordered" evidence="2">
    <location>
        <begin position="464"/>
        <end position="483"/>
    </location>
</feature>
<dbReference type="InterPro" id="IPR017930">
    <property type="entry name" value="Myb_dom"/>
</dbReference>
<dbReference type="SMART" id="SM00717">
    <property type="entry name" value="SANT"/>
    <property type="match status" value="3"/>
</dbReference>
<feature type="domain" description="Myb-like" evidence="3">
    <location>
        <begin position="263"/>
        <end position="305"/>
    </location>
</feature>
<feature type="domain" description="HTH myb-type" evidence="5">
    <location>
        <begin position="263"/>
        <end position="309"/>
    </location>
</feature>
<dbReference type="CDD" id="cd00167">
    <property type="entry name" value="SANT"/>
    <property type="match status" value="3"/>
</dbReference>
<evidence type="ECO:0008006" key="8">
    <source>
        <dbReference type="Google" id="ProtNLM"/>
    </source>
</evidence>
<feature type="region of interest" description="Disordered" evidence="2">
    <location>
        <begin position="164"/>
        <end position="184"/>
    </location>
</feature>
<dbReference type="AlphaFoldDB" id="A0A8S1N4Y8"/>
<sequence>MISQFINIDNIILIDKKEMFVDLWLNFCCARRPKQEAQDQPISVKEDSNKPLLDTGQVYVPSPVEQKALQSTSQELRQKLQEAQEKLQQQQQIQQQNHFQSIINKGAVKTSIEMEVEPVEGFLSLSDNKSNKMASWEALELSRQNDVLGQLAQFSILAKSISSNNGPYQGSNPGSQPSSDQQIMSGPYQQQNIQNLAQTTQLEVIDEYPKKSMIKSQSQISLETGKIEKKRIQKDKKQFKDKANKGSNNENTIRKEVTHAKLWDKNEDAILRQAYINFNGNWRKIAEQLPGRNMNQCSQRWRRLNPQEDNKKKWSFDDDQKIKQLVQKYDKNWAEIAKHLPGKSGKQIRERYLNKLDPTINSSPWTKEEDDIILKVYKEHGAKWSIASKQLKGRPENTVKNRFYSYIRRVFLGQQNPYSVVLNNGDNNGHDNTLSQDSESIKQALSMDQTPSFTASSYLSSLMDDDYIEDEDEPNEQEDQFKI</sequence>
<feature type="domain" description="HTH myb-type" evidence="5">
    <location>
        <begin position="364"/>
        <end position="411"/>
    </location>
</feature>
<dbReference type="InterPro" id="IPR001005">
    <property type="entry name" value="SANT/Myb"/>
</dbReference>
<feature type="domain" description="SANT" evidence="4">
    <location>
        <begin position="309"/>
        <end position="358"/>
    </location>
</feature>
<evidence type="ECO:0000259" key="3">
    <source>
        <dbReference type="PROSITE" id="PS50090"/>
    </source>
</evidence>
<gene>
    <name evidence="6" type="ORF">PSON_ATCC_30995.1.T0520025</name>
</gene>
<evidence type="ECO:0000259" key="4">
    <source>
        <dbReference type="PROSITE" id="PS51293"/>
    </source>
</evidence>
<dbReference type="OrthoDB" id="2143914at2759"/>
<dbReference type="PANTHER" id="PTHR45614">
    <property type="entry name" value="MYB PROTEIN-RELATED"/>
    <property type="match status" value="1"/>
</dbReference>
<name>A0A8S1N4Y8_9CILI</name>
<protein>
    <recommendedName>
        <fullName evidence="8">Myb-like DNA-binding domain containing protein</fullName>
    </recommendedName>
</protein>
<dbReference type="Pfam" id="PF00249">
    <property type="entry name" value="Myb_DNA-binding"/>
    <property type="match status" value="1"/>
</dbReference>
<organism evidence="6 7">
    <name type="scientific">Paramecium sonneborni</name>
    <dbReference type="NCBI Taxonomy" id="65129"/>
    <lineage>
        <taxon>Eukaryota</taxon>
        <taxon>Sar</taxon>
        <taxon>Alveolata</taxon>
        <taxon>Ciliophora</taxon>
        <taxon>Intramacronucleata</taxon>
        <taxon>Oligohymenophorea</taxon>
        <taxon>Peniculida</taxon>
        <taxon>Parameciidae</taxon>
        <taxon>Paramecium</taxon>
    </lineage>
</organism>
<dbReference type="EMBL" id="CAJJDN010000052">
    <property type="protein sequence ID" value="CAD8087828.1"/>
    <property type="molecule type" value="Genomic_DNA"/>
</dbReference>
<keyword evidence="1" id="KW-0175">Coiled coil</keyword>
<dbReference type="PROSITE" id="PS51293">
    <property type="entry name" value="SANT"/>
    <property type="match status" value="1"/>
</dbReference>
<proteinExistence type="predicted"/>
<evidence type="ECO:0000313" key="7">
    <source>
        <dbReference type="Proteomes" id="UP000692954"/>
    </source>
</evidence>
<evidence type="ECO:0000259" key="5">
    <source>
        <dbReference type="PROSITE" id="PS51294"/>
    </source>
</evidence>
<evidence type="ECO:0000256" key="2">
    <source>
        <dbReference type="SAM" id="MobiDB-lite"/>
    </source>
</evidence>
<dbReference type="InterPro" id="IPR050560">
    <property type="entry name" value="MYB_TF"/>
</dbReference>
<feature type="domain" description="HTH myb-type" evidence="5">
    <location>
        <begin position="310"/>
        <end position="360"/>
    </location>
</feature>
<reference evidence="6" key="1">
    <citation type="submission" date="2021-01" db="EMBL/GenBank/DDBJ databases">
        <authorList>
            <consortium name="Genoscope - CEA"/>
            <person name="William W."/>
        </authorList>
    </citation>
    <scope>NUCLEOTIDE SEQUENCE</scope>
</reference>
<dbReference type="PROSITE" id="PS51294">
    <property type="entry name" value="HTH_MYB"/>
    <property type="match status" value="3"/>
</dbReference>
<accession>A0A8S1N4Y8</accession>
<dbReference type="Proteomes" id="UP000692954">
    <property type="component" value="Unassembled WGS sequence"/>
</dbReference>
<dbReference type="InterPro" id="IPR017884">
    <property type="entry name" value="SANT_dom"/>
</dbReference>
<evidence type="ECO:0000313" key="6">
    <source>
        <dbReference type="EMBL" id="CAD8087828.1"/>
    </source>
</evidence>
<comment type="caution">
    <text evidence="6">The sequence shown here is derived from an EMBL/GenBank/DDBJ whole genome shotgun (WGS) entry which is preliminary data.</text>
</comment>
<feature type="domain" description="Myb-like" evidence="3">
    <location>
        <begin position="357"/>
        <end position="407"/>
    </location>
</feature>
<feature type="domain" description="Myb-like" evidence="3">
    <location>
        <begin position="306"/>
        <end position="356"/>
    </location>
</feature>
<dbReference type="PROSITE" id="PS50090">
    <property type="entry name" value="MYB_LIKE"/>
    <property type="match status" value="3"/>
</dbReference>
<evidence type="ECO:0000256" key="1">
    <source>
        <dbReference type="SAM" id="Coils"/>
    </source>
</evidence>
<dbReference type="PANTHER" id="PTHR45614:SF69">
    <property type="entry name" value="CHROMOSOME UNDETERMINED SCAFFOLD_38, WHOLE GENOME SHOTGUN SEQUENCE"/>
    <property type="match status" value="1"/>
</dbReference>